<dbReference type="InterPro" id="IPR027417">
    <property type="entry name" value="P-loop_NTPase"/>
</dbReference>
<keyword evidence="4" id="KW-1133">Transmembrane helix</keyword>
<dbReference type="InterPro" id="IPR036187">
    <property type="entry name" value="DNA_mismatch_repair_MutS_sf"/>
</dbReference>
<evidence type="ECO:0000256" key="2">
    <source>
        <dbReference type="ARBA" id="ARBA00022840"/>
    </source>
</evidence>
<reference evidence="6" key="1">
    <citation type="submission" date="2023-06" db="EMBL/GenBank/DDBJ databases">
        <title>Genomic of Parafulvivirga corallium.</title>
        <authorList>
            <person name="Wang G."/>
        </authorList>
    </citation>
    <scope>NUCLEOTIDE SEQUENCE</scope>
    <source>
        <strain evidence="6">BMA10</strain>
    </source>
</reference>
<accession>A0ABT8KP87</accession>
<keyword evidence="3" id="KW-0238">DNA-binding</keyword>
<dbReference type="RefSeq" id="WP_346751867.1">
    <property type="nucleotide sequence ID" value="NZ_JAUJEA010000003.1"/>
</dbReference>
<dbReference type="Gene3D" id="1.10.1420.10">
    <property type="match status" value="1"/>
</dbReference>
<gene>
    <name evidence="6" type="ORF">QQ008_10725</name>
</gene>
<proteinExistence type="predicted"/>
<keyword evidence="7" id="KW-1185">Reference proteome</keyword>
<dbReference type="InterPro" id="IPR045076">
    <property type="entry name" value="MutS"/>
</dbReference>
<keyword evidence="2" id="KW-0067">ATP-binding</keyword>
<dbReference type="Pfam" id="PF00488">
    <property type="entry name" value="MutS_V"/>
    <property type="match status" value="1"/>
</dbReference>
<evidence type="ECO:0000256" key="1">
    <source>
        <dbReference type="ARBA" id="ARBA00022741"/>
    </source>
</evidence>
<dbReference type="Pfam" id="PF05192">
    <property type="entry name" value="MutS_III"/>
    <property type="match status" value="1"/>
</dbReference>
<dbReference type="EMBL" id="JAUJEA010000003">
    <property type="protein sequence ID" value="MDN5201842.1"/>
    <property type="molecule type" value="Genomic_DNA"/>
</dbReference>
<dbReference type="Gene3D" id="3.40.50.300">
    <property type="entry name" value="P-loop containing nucleotide triphosphate hydrolases"/>
    <property type="match status" value="1"/>
</dbReference>
<sequence length="598" mass="68488">MEPREIFQKRINEFKEVAEALKIQSNRFSIIRIVCFLLSIVLLVYFANAGNLGALLAVVLIFPFLFGTIVKYHNRLIYRRNHHVFLQTINQSESVRQEGNLKPFDQGEEFLDIQHPYVADLDVFGKNSLFQLLNRTTTGSGRALLADWLKTHSGKTEIEKRQEAVKELSKNIDWRQDLQARGMHFQDEESHIHTLLEWIEEPDRLTAKTMYWFLQIIMPVITIALIILYFSYGISGYIPFAAIVVNSLILKKVFEIATETTEKTSASIKALKAYNSLIGKIENTTFESEKLQLLQANFSHDDFLASHEIKKLQVILDNLETRANILYWFFNAVFLLDLYWLLRAEHWKRKTKVDVSHWFDAISEFEVLNSLAGFSFANRDFCFPIMRDESYSLSAKHIGHPLIKSKQRISNNFSMKGKGKVIVITGSNMSGKSTFLRTIGVNTVLAQIGAPVCAEEMEVGVIQVFTSMRTQDDLEESVSSFYAELKRLRQLLDLLEKDEPVLFMLDEILKGTNSKDRHNGAISLIKQLSTLNASGFVSTHDLELGNLAKESDFVENYSFNSQIIGDEIIFDYKLHDGICKSFNASKLMERIGIKMNSN</sequence>
<feature type="transmembrane region" description="Helical" evidence="4">
    <location>
        <begin position="211"/>
        <end position="232"/>
    </location>
</feature>
<comment type="caution">
    <text evidence="6">The sequence shown here is derived from an EMBL/GenBank/DDBJ whole genome shotgun (WGS) entry which is preliminary data.</text>
</comment>
<evidence type="ECO:0000256" key="3">
    <source>
        <dbReference type="ARBA" id="ARBA00023125"/>
    </source>
</evidence>
<evidence type="ECO:0000313" key="6">
    <source>
        <dbReference type="EMBL" id="MDN5201842.1"/>
    </source>
</evidence>
<name>A0ABT8KP87_9BACT</name>
<dbReference type="InterPro" id="IPR007696">
    <property type="entry name" value="DNA_mismatch_repair_MutS_core"/>
</dbReference>
<evidence type="ECO:0000256" key="4">
    <source>
        <dbReference type="SAM" id="Phobius"/>
    </source>
</evidence>
<keyword evidence="1" id="KW-0547">Nucleotide-binding</keyword>
<dbReference type="SUPFAM" id="SSF52540">
    <property type="entry name" value="P-loop containing nucleoside triphosphate hydrolases"/>
    <property type="match status" value="1"/>
</dbReference>
<dbReference type="InterPro" id="IPR000432">
    <property type="entry name" value="DNA_mismatch_repair_MutS_C"/>
</dbReference>
<dbReference type="PANTHER" id="PTHR11361">
    <property type="entry name" value="DNA MISMATCH REPAIR PROTEIN MUTS FAMILY MEMBER"/>
    <property type="match status" value="1"/>
</dbReference>
<dbReference type="SMART" id="SM00534">
    <property type="entry name" value="MUTSac"/>
    <property type="match status" value="1"/>
</dbReference>
<evidence type="ECO:0000313" key="7">
    <source>
        <dbReference type="Proteomes" id="UP001172082"/>
    </source>
</evidence>
<keyword evidence="4" id="KW-0812">Transmembrane</keyword>
<dbReference type="SUPFAM" id="SSF48334">
    <property type="entry name" value="DNA repair protein MutS, domain III"/>
    <property type="match status" value="1"/>
</dbReference>
<evidence type="ECO:0000259" key="5">
    <source>
        <dbReference type="SMART" id="SM00534"/>
    </source>
</evidence>
<dbReference type="PANTHER" id="PTHR11361:SF99">
    <property type="entry name" value="DNA MISMATCH REPAIR PROTEIN"/>
    <property type="match status" value="1"/>
</dbReference>
<feature type="transmembrane region" description="Helical" evidence="4">
    <location>
        <begin position="325"/>
        <end position="342"/>
    </location>
</feature>
<feature type="transmembrane region" description="Helical" evidence="4">
    <location>
        <begin position="52"/>
        <end position="70"/>
    </location>
</feature>
<feature type="domain" description="DNA mismatch repair proteins mutS family" evidence="5">
    <location>
        <begin position="419"/>
        <end position="596"/>
    </location>
</feature>
<dbReference type="Proteomes" id="UP001172082">
    <property type="component" value="Unassembled WGS sequence"/>
</dbReference>
<keyword evidence="4" id="KW-0472">Membrane</keyword>
<organism evidence="6 7">
    <name type="scientific">Splendidivirga corallicola</name>
    <dbReference type="NCBI Taxonomy" id="3051826"/>
    <lineage>
        <taxon>Bacteria</taxon>
        <taxon>Pseudomonadati</taxon>
        <taxon>Bacteroidota</taxon>
        <taxon>Cytophagia</taxon>
        <taxon>Cytophagales</taxon>
        <taxon>Splendidivirgaceae</taxon>
        <taxon>Splendidivirga</taxon>
    </lineage>
</organism>
<protein>
    <submittedName>
        <fullName evidence="6">DNA mismatch repair protein MutS</fullName>
    </submittedName>
</protein>
<feature type="transmembrane region" description="Helical" evidence="4">
    <location>
        <begin position="29"/>
        <end position="46"/>
    </location>
</feature>